<dbReference type="Gene3D" id="1.20.1050.10">
    <property type="match status" value="1"/>
</dbReference>
<dbReference type="EMBL" id="JACCJB010000003">
    <property type="protein sequence ID" value="KAF6229264.1"/>
    <property type="molecule type" value="Genomic_DNA"/>
</dbReference>
<evidence type="ECO:0000259" key="3">
    <source>
        <dbReference type="PROSITE" id="PS50404"/>
    </source>
</evidence>
<dbReference type="SFLD" id="SFLDG01151">
    <property type="entry name" value="Main.2:_Nu-like"/>
    <property type="match status" value="1"/>
</dbReference>
<dbReference type="InterPro" id="IPR036282">
    <property type="entry name" value="Glutathione-S-Trfase_C_sf"/>
</dbReference>
<feature type="region of interest" description="Disordered" evidence="2">
    <location>
        <begin position="235"/>
        <end position="263"/>
    </location>
</feature>
<evidence type="ECO:0000313" key="6">
    <source>
        <dbReference type="Proteomes" id="UP000593566"/>
    </source>
</evidence>
<dbReference type="PROSITE" id="PS50404">
    <property type="entry name" value="GST_NTER"/>
    <property type="match status" value="1"/>
</dbReference>
<evidence type="ECO:0000313" key="5">
    <source>
        <dbReference type="EMBL" id="KAF6229264.1"/>
    </source>
</evidence>
<evidence type="ECO:0000256" key="1">
    <source>
        <dbReference type="ARBA" id="ARBA00007409"/>
    </source>
</evidence>
<dbReference type="AlphaFoldDB" id="A0A8H6FIR4"/>
<dbReference type="SFLD" id="SFLDG00358">
    <property type="entry name" value="Main_(cytGST)"/>
    <property type="match status" value="1"/>
</dbReference>
<protein>
    <recommendedName>
        <fullName evidence="7">Glutathione S-transferase GstA</fullName>
    </recommendedName>
</protein>
<dbReference type="Proteomes" id="UP000593566">
    <property type="component" value="Unassembled WGS sequence"/>
</dbReference>
<dbReference type="Pfam" id="PF00043">
    <property type="entry name" value="GST_C"/>
    <property type="match status" value="1"/>
</dbReference>
<evidence type="ECO:0000256" key="2">
    <source>
        <dbReference type="SAM" id="MobiDB-lite"/>
    </source>
</evidence>
<dbReference type="SUPFAM" id="SSF47616">
    <property type="entry name" value="GST C-terminal domain-like"/>
    <property type="match status" value="1"/>
</dbReference>
<comment type="caution">
    <text evidence="5">The sequence shown here is derived from an EMBL/GenBank/DDBJ whole genome shotgun (WGS) entry which is preliminary data.</text>
</comment>
<keyword evidence="6" id="KW-1185">Reference proteome</keyword>
<evidence type="ECO:0000259" key="4">
    <source>
        <dbReference type="PROSITE" id="PS50405"/>
    </source>
</evidence>
<dbReference type="SFLD" id="SFLDS00019">
    <property type="entry name" value="Glutathione_Transferase_(cytos"/>
    <property type="match status" value="1"/>
</dbReference>
<dbReference type="RefSeq" id="XP_037156906.1">
    <property type="nucleotide sequence ID" value="XM_037298271.1"/>
</dbReference>
<comment type="similarity">
    <text evidence="1">Belongs to the GST superfamily.</text>
</comment>
<evidence type="ECO:0008006" key="7">
    <source>
        <dbReference type="Google" id="ProtNLM"/>
    </source>
</evidence>
<dbReference type="PANTHER" id="PTHR44051:SF6">
    <property type="entry name" value="GLUTATHIONE S-TRANSFERASE II"/>
    <property type="match status" value="1"/>
</dbReference>
<name>A0A8H6FIR4_9LECA</name>
<gene>
    <name evidence="5" type="ORF">HO133_007380</name>
</gene>
<dbReference type="CDD" id="cd03048">
    <property type="entry name" value="GST_N_Ure2p_like"/>
    <property type="match status" value="1"/>
</dbReference>
<feature type="domain" description="GST N-terminal" evidence="3">
    <location>
        <begin position="5"/>
        <end position="95"/>
    </location>
</feature>
<dbReference type="SUPFAM" id="SSF52833">
    <property type="entry name" value="Thioredoxin-like"/>
    <property type="match status" value="1"/>
</dbReference>
<dbReference type="InterPro" id="IPR036249">
    <property type="entry name" value="Thioredoxin-like_sf"/>
</dbReference>
<sequence>MAPAKPDIVLYTSGTPNGQKASITLEELGLPYEVQNIQISKNIQKEDWYLKINPNGRIPAIVDKTPSSDGKPREKRVFESGALMLYLCERYDPEHKLSYPYDSDEYWEVVEWLVWMQSGLGPMQGQANHFYRYAPEKIQYGINRYQTETKRLYQVLEDRLEYQSKNGSSGPWTVGDKMTIADLASFAWINWAEWAGVEVKEFKHLEGWLDRINARPAIQKGLDVPEPFEMKKKMQTKEGEEEYQKMHSQWVMKGQDADQEKHK</sequence>
<dbReference type="GeneID" id="59335779"/>
<organism evidence="5 6">
    <name type="scientific">Letharia lupina</name>
    <dbReference type="NCBI Taxonomy" id="560253"/>
    <lineage>
        <taxon>Eukaryota</taxon>
        <taxon>Fungi</taxon>
        <taxon>Dikarya</taxon>
        <taxon>Ascomycota</taxon>
        <taxon>Pezizomycotina</taxon>
        <taxon>Lecanoromycetes</taxon>
        <taxon>OSLEUM clade</taxon>
        <taxon>Lecanoromycetidae</taxon>
        <taxon>Lecanorales</taxon>
        <taxon>Lecanorineae</taxon>
        <taxon>Parmeliaceae</taxon>
        <taxon>Letharia</taxon>
    </lineage>
</organism>
<dbReference type="PANTHER" id="PTHR44051">
    <property type="entry name" value="GLUTATHIONE S-TRANSFERASE-RELATED"/>
    <property type="match status" value="1"/>
</dbReference>
<dbReference type="InterPro" id="IPR004045">
    <property type="entry name" value="Glutathione_S-Trfase_N"/>
</dbReference>
<accession>A0A8H6FIR4</accession>
<dbReference type="Pfam" id="PF13409">
    <property type="entry name" value="GST_N_2"/>
    <property type="match status" value="1"/>
</dbReference>
<feature type="domain" description="GST C-terminal" evidence="4">
    <location>
        <begin position="102"/>
        <end position="234"/>
    </location>
</feature>
<dbReference type="InterPro" id="IPR004046">
    <property type="entry name" value="GST_C"/>
</dbReference>
<proteinExistence type="inferred from homology"/>
<dbReference type="InterPro" id="IPR040079">
    <property type="entry name" value="Glutathione_S-Trfase"/>
</dbReference>
<feature type="compositionally biased region" description="Basic and acidic residues" evidence="2">
    <location>
        <begin position="235"/>
        <end position="245"/>
    </location>
</feature>
<dbReference type="PROSITE" id="PS50405">
    <property type="entry name" value="GST_CTER"/>
    <property type="match status" value="1"/>
</dbReference>
<dbReference type="InterPro" id="IPR010987">
    <property type="entry name" value="Glutathione-S-Trfase_C-like"/>
</dbReference>
<reference evidence="5 6" key="1">
    <citation type="journal article" date="2020" name="Genomics">
        <title>Complete, high-quality genomes from long-read metagenomic sequencing of two wolf lichen thalli reveals enigmatic genome architecture.</title>
        <authorList>
            <person name="McKenzie S.K."/>
            <person name="Walston R.F."/>
            <person name="Allen J.L."/>
        </authorList>
    </citation>
    <scope>NUCLEOTIDE SEQUENCE [LARGE SCALE GENOMIC DNA]</scope>
    <source>
        <strain evidence="5">WasteWater1</strain>
    </source>
</reference>
<dbReference type="Gene3D" id="3.40.30.10">
    <property type="entry name" value="Glutaredoxin"/>
    <property type="match status" value="1"/>
</dbReference>